<feature type="domain" description="Siphovirus-type tail component RIFT-related" evidence="1">
    <location>
        <begin position="26"/>
        <end position="116"/>
    </location>
</feature>
<accession>A0ABR7VRW3</accession>
<name>A0ABR7VRW3_VIRHA</name>
<feature type="domain" description="Siphovirus-type tail component C-terminal" evidence="2">
    <location>
        <begin position="410"/>
        <end position="474"/>
    </location>
</feature>
<dbReference type="Pfam" id="PF22768">
    <property type="entry name" value="SPP1_Dit"/>
    <property type="match status" value="1"/>
</dbReference>
<dbReference type="NCBIfam" id="TIGR01633">
    <property type="entry name" value="phi3626_gp14_N"/>
    <property type="match status" value="1"/>
</dbReference>
<dbReference type="Pfam" id="PF05709">
    <property type="entry name" value="Sipho_tail"/>
    <property type="match status" value="1"/>
</dbReference>
<dbReference type="Gene3D" id="2.60.120.860">
    <property type="match status" value="1"/>
</dbReference>
<dbReference type="Gene3D" id="2.40.30.200">
    <property type="match status" value="1"/>
</dbReference>
<gene>
    <name evidence="3" type="ORF">IC602_11885</name>
</gene>
<keyword evidence="4" id="KW-1185">Reference proteome</keyword>
<comment type="caution">
    <text evidence="3">The sequence shown here is derived from an EMBL/GenBank/DDBJ whole genome shotgun (WGS) entry which is preliminary data.</text>
</comment>
<dbReference type="EMBL" id="JACWEZ010000006">
    <property type="protein sequence ID" value="MBD1223297.1"/>
    <property type="molecule type" value="Genomic_DNA"/>
</dbReference>
<reference evidence="3 4" key="1">
    <citation type="submission" date="2020-09" db="EMBL/GenBank/DDBJ databases">
        <title>Draft Genome Sequences of Oil-Oxidizing Bacteria Halomonas titanicae, Marinobacter lutaoensis, and Virgibacillus halodenitrificans Isolated from Highly Saline Environments.</title>
        <authorList>
            <person name="Grouzdev D.S."/>
            <person name="Sokolova D.S."/>
            <person name="Semenova E.M."/>
            <person name="Borzenkov I.A."/>
            <person name="Bidzhieva S.K."/>
            <person name="Poltaraus A.B."/>
            <person name="Nazina T.N."/>
        </authorList>
    </citation>
    <scope>NUCLEOTIDE SEQUENCE [LARGE SCALE GENOMIC DNA]</scope>
    <source>
        <strain evidence="3 4">VKM B-3472D</strain>
    </source>
</reference>
<dbReference type="Proteomes" id="UP000621631">
    <property type="component" value="Unassembled WGS sequence"/>
</dbReference>
<dbReference type="InterPro" id="IPR008841">
    <property type="entry name" value="Siphovirus-type_tail_N"/>
</dbReference>
<sequence>MWHNGTDLSGYLDVLEVTGRSLSPNEIQSIVAAGRDGAFFQGKRKPGVPLKVRAMLRHKSSIQLRAAIDELNGILDTDEPVPIIFGDEPQKTYYGILSSIEEGTEIKGVHVVTITFWRGDPYKYGPEQPHQFTDATLLTNEGTAEAQPIFELEVLAPVTFAMVSNGEEYNLLGVPTYVGEEVVEAKTLIFREDGSTIDGWINDTNPIDGGLSQGAMTTDGSGIVVDSYGPIPNPFDWHGPTILKEVPVTQDFEIETIMELDTSVPAQTARIDLHFIDEFSNNMGKLAILDRSRGRAEKEGEARYGPTSGAYETYPIDRFNYKFDYMERLYAYLRVRRVGNEFDFYIARLDPQGKHRDPISKRYVDVNNEYNGKLRYIKVNIARYSEFPPDLAKIYWINVYSLADRLENQVPYMANLGDIITFDHVNDELLINGEDRKDIKDFGGSFFSLAKGENQLAVLPSGAFNAKVKYRPRYR</sequence>
<proteinExistence type="predicted"/>
<dbReference type="InterPro" id="IPR006520">
    <property type="entry name" value="Dit_BPSPP_N"/>
</dbReference>
<organism evidence="3 4">
    <name type="scientific">Virgibacillus halodenitrificans</name>
    <name type="common">Bacillus halodenitrificans</name>
    <dbReference type="NCBI Taxonomy" id="1482"/>
    <lineage>
        <taxon>Bacteria</taxon>
        <taxon>Bacillati</taxon>
        <taxon>Bacillota</taxon>
        <taxon>Bacilli</taxon>
        <taxon>Bacillales</taxon>
        <taxon>Bacillaceae</taxon>
        <taxon>Virgibacillus</taxon>
    </lineage>
</organism>
<evidence type="ECO:0000313" key="3">
    <source>
        <dbReference type="EMBL" id="MBD1223297.1"/>
    </source>
</evidence>
<evidence type="ECO:0000313" key="4">
    <source>
        <dbReference type="Proteomes" id="UP000621631"/>
    </source>
</evidence>
<evidence type="ECO:0000259" key="1">
    <source>
        <dbReference type="Pfam" id="PF05709"/>
    </source>
</evidence>
<dbReference type="InterPro" id="IPR054738">
    <property type="entry name" value="Siphovirus-type_tail_C"/>
</dbReference>
<evidence type="ECO:0000259" key="2">
    <source>
        <dbReference type="Pfam" id="PF22768"/>
    </source>
</evidence>
<protein>
    <submittedName>
        <fullName evidence="3">Phage tail family protein</fullName>
    </submittedName>
</protein>